<evidence type="ECO:0000256" key="8">
    <source>
        <dbReference type="ARBA" id="ARBA00022840"/>
    </source>
</evidence>
<keyword evidence="12" id="KW-1185">Reference proteome</keyword>
<dbReference type="GO" id="GO:0002949">
    <property type="term" value="P:tRNA threonylcarbamoyladenosine modification"/>
    <property type="evidence" value="ECO:0007669"/>
    <property type="project" value="InterPro"/>
</dbReference>
<dbReference type="GO" id="GO:0005737">
    <property type="term" value="C:cytoplasm"/>
    <property type="evidence" value="ECO:0007669"/>
    <property type="project" value="UniProtKB-SubCell"/>
</dbReference>
<evidence type="ECO:0000256" key="2">
    <source>
        <dbReference type="ARBA" id="ARBA00007599"/>
    </source>
</evidence>
<dbReference type="AlphaFoldDB" id="W2V0P9"/>
<dbReference type="GO" id="GO:0005524">
    <property type="term" value="F:ATP binding"/>
    <property type="evidence" value="ECO:0007669"/>
    <property type="project" value="UniProtKB-KW"/>
</dbReference>
<keyword evidence="7" id="KW-0547">Nucleotide-binding</keyword>
<keyword evidence="5" id="KW-0819">tRNA processing</keyword>
<dbReference type="PANTHER" id="PTHR33540">
    <property type="entry name" value="TRNA THREONYLCARBAMOYLADENOSINE BIOSYNTHESIS PROTEIN TSAE"/>
    <property type="match status" value="1"/>
</dbReference>
<keyword evidence="9" id="KW-0460">Magnesium</keyword>
<protein>
    <recommendedName>
        <fullName evidence="3">tRNA threonylcarbamoyladenosine biosynthesis protein TsaE</fullName>
    </recommendedName>
    <alternativeName>
        <fullName evidence="10">t(6)A37 threonylcarbamoyladenosine biosynthesis protein TsaE</fullName>
    </alternativeName>
</protein>
<name>W2V0P9_9RICK</name>
<accession>W2V0P9</accession>
<keyword evidence="6" id="KW-0479">Metal-binding</keyword>
<dbReference type="InterPro" id="IPR027417">
    <property type="entry name" value="P-loop_NTPase"/>
</dbReference>
<reference evidence="11 12" key="1">
    <citation type="journal article" date="2013" name="PLoS ONE">
        <title>Bacterial endosymbiosis in a chordate host: long-term co-evolution and conservation of secondary metabolism.</title>
        <authorList>
            <person name="Kwan J.C."/>
            <person name="Schmidt E.W."/>
        </authorList>
    </citation>
    <scope>NUCLEOTIDE SEQUENCE [LARGE SCALE GENOMIC DNA]</scope>
    <source>
        <strain evidence="12">L6</strain>
    </source>
</reference>
<evidence type="ECO:0000256" key="9">
    <source>
        <dbReference type="ARBA" id="ARBA00022842"/>
    </source>
</evidence>
<comment type="caution">
    <text evidence="11">The sequence shown here is derived from an EMBL/GenBank/DDBJ whole genome shotgun (WGS) entry which is preliminary data.</text>
</comment>
<dbReference type="NCBIfam" id="TIGR00150">
    <property type="entry name" value="T6A_YjeE"/>
    <property type="match status" value="1"/>
</dbReference>
<comment type="subcellular location">
    <subcellularLocation>
        <location evidence="1">Cytoplasm</location>
    </subcellularLocation>
</comment>
<evidence type="ECO:0000256" key="6">
    <source>
        <dbReference type="ARBA" id="ARBA00022723"/>
    </source>
</evidence>
<keyword evidence="8" id="KW-0067">ATP-binding</keyword>
<evidence type="ECO:0000256" key="7">
    <source>
        <dbReference type="ARBA" id="ARBA00022741"/>
    </source>
</evidence>
<evidence type="ECO:0000313" key="11">
    <source>
        <dbReference type="EMBL" id="ETO91038.1"/>
    </source>
</evidence>
<dbReference type="GO" id="GO:0046872">
    <property type="term" value="F:metal ion binding"/>
    <property type="evidence" value="ECO:0007669"/>
    <property type="project" value="UniProtKB-KW"/>
</dbReference>
<evidence type="ECO:0000256" key="3">
    <source>
        <dbReference type="ARBA" id="ARBA00019010"/>
    </source>
</evidence>
<organism evidence="11 12">
    <name type="scientific">Candidatus Xenolissoclinum pacificiensis L6</name>
    <dbReference type="NCBI Taxonomy" id="1401685"/>
    <lineage>
        <taxon>Bacteria</taxon>
        <taxon>Pseudomonadati</taxon>
        <taxon>Pseudomonadota</taxon>
        <taxon>Alphaproteobacteria</taxon>
        <taxon>Rickettsiales</taxon>
        <taxon>Anaplasmataceae</taxon>
        <taxon>Candidatus Xenolissoclinum</taxon>
    </lineage>
</organism>
<dbReference type="Proteomes" id="UP000018951">
    <property type="component" value="Unassembled WGS sequence"/>
</dbReference>
<dbReference type="Gene3D" id="3.40.50.300">
    <property type="entry name" value="P-loop containing nucleotide triphosphate hydrolases"/>
    <property type="match status" value="1"/>
</dbReference>
<sequence>MKITCTEEKLKNTIIDLSYDIPKNSLILLYGTVGSGKTIIARTLIHSLTKSTETIQSPTFNLLHSYYTDFISIHHADLYRIKHPDEIVEIGLFDCINSNAITIIEWPNIIEHLLHNCYMRIHIEKTNIPEIRSVEIEYHYTFNNTTQDES</sequence>
<dbReference type="STRING" id="1401685.P857_113"/>
<evidence type="ECO:0000256" key="10">
    <source>
        <dbReference type="ARBA" id="ARBA00032441"/>
    </source>
</evidence>
<dbReference type="Pfam" id="PF02367">
    <property type="entry name" value="TsaE"/>
    <property type="match status" value="1"/>
</dbReference>
<comment type="similarity">
    <text evidence="2">Belongs to the TsaE family.</text>
</comment>
<keyword evidence="4" id="KW-0963">Cytoplasm</keyword>
<dbReference type="InterPro" id="IPR003442">
    <property type="entry name" value="T6A_TsaE"/>
</dbReference>
<dbReference type="PANTHER" id="PTHR33540:SF2">
    <property type="entry name" value="TRNA THREONYLCARBAMOYLADENOSINE BIOSYNTHESIS PROTEIN TSAE"/>
    <property type="match status" value="1"/>
</dbReference>
<proteinExistence type="inferred from homology"/>
<evidence type="ECO:0000313" key="12">
    <source>
        <dbReference type="Proteomes" id="UP000018951"/>
    </source>
</evidence>
<evidence type="ECO:0000256" key="1">
    <source>
        <dbReference type="ARBA" id="ARBA00004496"/>
    </source>
</evidence>
<dbReference type="EMBL" id="AXCJ01000009">
    <property type="protein sequence ID" value="ETO91038.1"/>
    <property type="molecule type" value="Genomic_DNA"/>
</dbReference>
<evidence type="ECO:0000256" key="4">
    <source>
        <dbReference type="ARBA" id="ARBA00022490"/>
    </source>
</evidence>
<dbReference type="SUPFAM" id="SSF52540">
    <property type="entry name" value="P-loop containing nucleoside triphosphate hydrolases"/>
    <property type="match status" value="1"/>
</dbReference>
<gene>
    <name evidence="11" type="ORF">P857_113</name>
</gene>
<evidence type="ECO:0000256" key="5">
    <source>
        <dbReference type="ARBA" id="ARBA00022694"/>
    </source>
</evidence>